<accession>A0A366WQA4</accession>
<dbReference type="AlphaFoldDB" id="A0A366WQA4"/>
<reference evidence="7 8" key="1">
    <citation type="submission" date="2018-07" db="EMBL/GenBank/DDBJ databases">
        <title>Modular assembly of carbohydrate-degrading microbial communities in the ocean.</title>
        <authorList>
            <person name="Enke T.N."/>
            <person name="Datta M.S."/>
            <person name="Schwartzman J.A."/>
            <person name="Cermak N."/>
            <person name="Schmitz D.A."/>
            <person name="Barrere J."/>
            <person name="Cordero O.X."/>
        </authorList>
    </citation>
    <scope>NUCLEOTIDE SEQUENCE [LARGE SCALE GENOMIC DNA]</scope>
    <source>
        <strain evidence="7 8">C3M10</strain>
    </source>
</reference>
<gene>
    <name evidence="7" type="ORF">DS909_19130</name>
</gene>
<evidence type="ECO:0000256" key="4">
    <source>
        <dbReference type="ARBA" id="ARBA00023136"/>
    </source>
</evidence>
<dbReference type="InterPro" id="IPR035906">
    <property type="entry name" value="MetI-like_sf"/>
</dbReference>
<evidence type="ECO:0000313" key="7">
    <source>
        <dbReference type="EMBL" id="RBW51327.1"/>
    </source>
</evidence>
<evidence type="ECO:0000256" key="2">
    <source>
        <dbReference type="ARBA" id="ARBA00022692"/>
    </source>
</evidence>
<evidence type="ECO:0000256" key="3">
    <source>
        <dbReference type="ARBA" id="ARBA00022989"/>
    </source>
</evidence>
<dbReference type="OrthoDB" id="9815445at2"/>
<dbReference type="CDD" id="cd06261">
    <property type="entry name" value="TM_PBP2"/>
    <property type="match status" value="1"/>
</dbReference>
<feature type="transmembrane region" description="Helical" evidence="5">
    <location>
        <begin position="200"/>
        <end position="221"/>
    </location>
</feature>
<feature type="transmembrane region" description="Helical" evidence="5">
    <location>
        <begin position="156"/>
        <end position="179"/>
    </location>
</feature>
<evidence type="ECO:0000259" key="6">
    <source>
        <dbReference type="PROSITE" id="PS50928"/>
    </source>
</evidence>
<dbReference type="GO" id="GO:0005886">
    <property type="term" value="C:plasma membrane"/>
    <property type="evidence" value="ECO:0007669"/>
    <property type="project" value="UniProtKB-SubCell"/>
</dbReference>
<dbReference type="Pfam" id="PF00528">
    <property type="entry name" value="BPD_transp_1"/>
    <property type="match status" value="1"/>
</dbReference>
<dbReference type="EMBL" id="QOCE01000046">
    <property type="protein sequence ID" value="RBW51327.1"/>
    <property type="molecule type" value="Genomic_DNA"/>
</dbReference>
<dbReference type="Gene3D" id="1.10.3720.10">
    <property type="entry name" value="MetI-like"/>
    <property type="match status" value="1"/>
</dbReference>
<evidence type="ECO:0000256" key="5">
    <source>
        <dbReference type="RuleBase" id="RU363032"/>
    </source>
</evidence>
<evidence type="ECO:0000313" key="8">
    <source>
        <dbReference type="Proteomes" id="UP000252706"/>
    </source>
</evidence>
<keyword evidence="4 5" id="KW-0472">Membrane</keyword>
<evidence type="ECO:0000256" key="1">
    <source>
        <dbReference type="ARBA" id="ARBA00004651"/>
    </source>
</evidence>
<comment type="subcellular location">
    <subcellularLocation>
        <location evidence="1 5">Cell membrane</location>
        <topology evidence="1 5">Multi-pass membrane protein</topology>
    </subcellularLocation>
</comment>
<dbReference type="InterPro" id="IPR000515">
    <property type="entry name" value="MetI-like"/>
</dbReference>
<sequence length="295" mass="32410">MSNSKTFVPAQNRSVLWMRLLLWTILLLFAIWFLLPAYVVVGTSLKDLAEIRGGSLLALPHELNFTAWRHAWSEACIGVTCTGLEPYFWNSVTMALPAVTLSTLLGALTGYALTKWQFKGANLVFALILFGCFVPFQVVILPMAQTLGLIGITNTVYGLILVHTVYGLAFTTLFFRNYYVTIPDELVRAATIDGAGFFTIFRRIILPLSPPIIVVSVIWQFTQIWNDFLFGASFTTGGAQPITVAMNNLVNTTTGVKQYNVDMAAALITAAPTLFVYIVAGRYFVRGLTAGSVKG</sequence>
<dbReference type="GO" id="GO:0055085">
    <property type="term" value="P:transmembrane transport"/>
    <property type="evidence" value="ECO:0007669"/>
    <property type="project" value="InterPro"/>
</dbReference>
<dbReference type="PANTHER" id="PTHR43879">
    <property type="entry name" value="ABC TRANSPORTER PERMEASE PROTEIN"/>
    <property type="match status" value="1"/>
</dbReference>
<feature type="transmembrane region" description="Helical" evidence="5">
    <location>
        <begin position="94"/>
        <end position="114"/>
    </location>
</feature>
<proteinExistence type="inferred from homology"/>
<feature type="domain" description="ABC transmembrane type-1" evidence="6">
    <location>
        <begin position="88"/>
        <end position="280"/>
    </location>
</feature>
<keyword evidence="2 5" id="KW-0812">Transmembrane</keyword>
<dbReference type="Proteomes" id="UP000252706">
    <property type="component" value="Unassembled WGS sequence"/>
</dbReference>
<name>A0A366WQA4_9RHOB</name>
<comment type="caution">
    <text evidence="7">The sequence shown here is derived from an EMBL/GenBank/DDBJ whole genome shotgun (WGS) entry which is preliminary data.</text>
</comment>
<dbReference type="SUPFAM" id="SSF161098">
    <property type="entry name" value="MetI-like"/>
    <property type="match status" value="1"/>
</dbReference>
<feature type="transmembrane region" description="Helical" evidence="5">
    <location>
        <begin position="20"/>
        <end position="41"/>
    </location>
</feature>
<feature type="transmembrane region" description="Helical" evidence="5">
    <location>
        <begin position="263"/>
        <end position="285"/>
    </location>
</feature>
<dbReference type="PANTHER" id="PTHR43879:SF1">
    <property type="entry name" value="GLUCOSE IMPORT SYSTEM PERMEASE PROTEIN GLCU"/>
    <property type="match status" value="1"/>
</dbReference>
<comment type="similarity">
    <text evidence="5">Belongs to the binding-protein-dependent transport system permease family.</text>
</comment>
<dbReference type="PROSITE" id="PS50928">
    <property type="entry name" value="ABC_TM1"/>
    <property type="match status" value="1"/>
</dbReference>
<organism evidence="7 8">
    <name type="scientific">Phaeobacter gallaeciensis</name>
    <dbReference type="NCBI Taxonomy" id="60890"/>
    <lineage>
        <taxon>Bacteria</taxon>
        <taxon>Pseudomonadati</taxon>
        <taxon>Pseudomonadota</taxon>
        <taxon>Alphaproteobacteria</taxon>
        <taxon>Rhodobacterales</taxon>
        <taxon>Roseobacteraceae</taxon>
        <taxon>Phaeobacter</taxon>
    </lineage>
</organism>
<protein>
    <submittedName>
        <fullName evidence="7">Carbohydrate ABC transporter permease</fullName>
    </submittedName>
</protein>
<dbReference type="RefSeq" id="WP_113825063.1">
    <property type="nucleotide sequence ID" value="NZ_QOCE01000046.1"/>
</dbReference>
<keyword evidence="5" id="KW-0813">Transport</keyword>
<keyword evidence="3 5" id="KW-1133">Transmembrane helix</keyword>
<feature type="transmembrane region" description="Helical" evidence="5">
    <location>
        <begin position="121"/>
        <end position="144"/>
    </location>
</feature>